<feature type="non-terminal residue" evidence="1">
    <location>
        <position position="1"/>
    </location>
</feature>
<dbReference type="EMBL" id="JACGCM010001018">
    <property type="protein sequence ID" value="KAF6162655.1"/>
    <property type="molecule type" value="Genomic_DNA"/>
</dbReference>
<reference evidence="1 2" key="1">
    <citation type="journal article" date="2020" name="IScience">
        <title>Genome Sequencing of the Endangered Kingdonia uniflora (Circaeasteraceae, Ranunculales) Reveals Potential Mechanisms of Evolutionary Specialization.</title>
        <authorList>
            <person name="Sun Y."/>
            <person name="Deng T."/>
            <person name="Zhang A."/>
            <person name="Moore M.J."/>
            <person name="Landis J.B."/>
            <person name="Lin N."/>
            <person name="Zhang H."/>
            <person name="Zhang X."/>
            <person name="Huang J."/>
            <person name="Zhang X."/>
            <person name="Sun H."/>
            <person name="Wang H."/>
        </authorList>
    </citation>
    <scope>NUCLEOTIDE SEQUENCE [LARGE SCALE GENOMIC DNA]</scope>
    <source>
        <strain evidence="1">TB1705</strain>
        <tissue evidence="1">Leaf</tissue>
    </source>
</reference>
<accession>A0A7J7N676</accession>
<keyword evidence="2" id="KW-1185">Reference proteome</keyword>
<proteinExistence type="predicted"/>
<name>A0A7J7N676_9MAGN</name>
<gene>
    <name evidence="1" type="ORF">GIB67_013269</name>
</gene>
<sequence>SFSLGRFIYLITKFESVSLASSSLLDCLRLIVADNKLLSLIAKTTIFLNECSRGQLINK</sequence>
<protein>
    <submittedName>
        <fullName evidence="1">Uncharacterized protein</fullName>
    </submittedName>
</protein>
<evidence type="ECO:0000313" key="1">
    <source>
        <dbReference type="EMBL" id="KAF6162655.1"/>
    </source>
</evidence>
<dbReference type="Proteomes" id="UP000541444">
    <property type="component" value="Unassembled WGS sequence"/>
</dbReference>
<organism evidence="1 2">
    <name type="scientific">Kingdonia uniflora</name>
    <dbReference type="NCBI Taxonomy" id="39325"/>
    <lineage>
        <taxon>Eukaryota</taxon>
        <taxon>Viridiplantae</taxon>
        <taxon>Streptophyta</taxon>
        <taxon>Embryophyta</taxon>
        <taxon>Tracheophyta</taxon>
        <taxon>Spermatophyta</taxon>
        <taxon>Magnoliopsida</taxon>
        <taxon>Ranunculales</taxon>
        <taxon>Circaeasteraceae</taxon>
        <taxon>Kingdonia</taxon>
    </lineage>
</organism>
<evidence type="ECO:0000313" key="2">
    <source>
        <dbReference type="Proteomes" id="UP000541444"/>
    </source>
</evidence>
<comment type="caution">
    <text evidence="1">The sequence shown here is derived from an EMBL/GenBank/DDBJ whole genome shotgun (WGS) entry which is preliminary data.</text>
</comment>
<dbReference type="AlphaFoldDB" id="A0A7J7N676"/>